<accession>A0ABX2TE14</accession>
<evidence type="ECO:0000256" key="1">
    <source>
        <dbReference type="ARBA" id="ARBA00022630"/>
    </source>
</evidence>
<dbReference type="Proteomes" id="UP000584642">
    <property type="component" value="Unassembled WGS sequence"/>
</dbReference>
<dbReference type="EMBL" id="JABFDB010000018">
    <property type="protein sequence ID" value="NYZ22404.1"/>
    <property type="molecule type" value="Genomic_DNA"/>
</dbReference>
<protein>
    <submittedName>
        <fullName evidence="6">LLM class flavin-dependent oxidoreductase</fullName>
    </submittedName>
</protein>
<keyword evidence="7" id="KW-1185">Reference proteome</keyword>
<evidence type="ECO:0000256" key="2">
    <source>
        <dbReference type="ARBA" id="ARBA00022643"/>
    </source>
</evidence>
<dbReference type="InterPro" id="IPR036661">
    <property type="entry name" value="Luciferase-like_sf"/>
</dbReference>
<dbReference type="RefSeq" id="WP_180284219.1">
    <property type="nucleotide sequence ID" value="NZ_JABFFR010000075.1"/>
</dbReference>
<gene>
    <name evidence="6" type="ORF">HND93_22070</name>
</gene>
<keyword evidence="2" id="KW-0288">FMN</keyword>
<reference evidence="6 7" key="1">
    <citation type="submission" date="2020-05" db="EMBL/GenBank/DDBJ databases">
        <title>Azospirillum oleiclasticum sp. nov, a nitrogen-fixing and heavy crude oil-emulsifying bacterium isolated from the crude oil of Yumen Oilfield.</title>
        <authorList>
            <person name="Wu D."/>
            <person name="Cai M."/>
            <person name="Zhang X."/>
        </authorList>
    </citation>
    <scope>NUCLEOTIDE SEQUENCE [LARGE SCALE GENOMIC DNA]</scope>
    <source>
        <strain evidence="6 7">ROY-1-1-2</strain>
    </source>
</reference>
<evidence type="ECO:0000256" key="4">
    <source>
        <dbReference type="ARBA" id="ARBA00023033"/>
    </source>
</evidence>
<feature type="domain" description="Luciferase-like" evidence="5">
    <location>
        <begin position="16"/>
        <end position="305"/>
    </location>
</feature>
<evidence type="ECO:0000313" key="6">
    <source>
        <dbReference type="EMBL" id="NYZ22404.1"/>
    </source>
</evidence>
<evidence type="ECO:0000256" key="3">
    <source>
        <dbReference type="ARBA" id="ARBA00023002"/>
    </source>
</evidence>
<sequence>MSQETNLHLYSTCPQSKDIAAADYVRTVADHSRWSEEAGCTGMLIYTDNGLVDPWQVAQTAIAATERLAPLVAVQPIYMHPYWVAKQIASIAALHGRRVALNMLAGGFKNDLIALGDDTPHDDRYRRTTEYTTIVRSLLEGGPVTFEGRYYRVSNLSLAPSLPRELRPEILISGSSDAGIQAARDIGAVAIRYPKPAEQEVGAEDLSGLSCGVRVGIVAREDAAEAWRVAAERFPATRQGAIRHALAMKVSDSAWHRQLSDLDERPAGPDSPYWLGPFQNYKTFCPYLVGSHEEVAAELARYLRKGHRTVILDIVPDAAEFAHIRTAFDRALEMVSHDRLAA</sequence>
<dbReference type="InterPro" id="IPR011251">
    <property type="entry name" value="Luciferase-like_dom"/>
</dbReference>
<dbReference type="PANTHER" id="PTHR42847">
    <property type="entry name" value="ALKANESULFONATE MONOOXYGENASE"/>
    <property type="match status" value="1"/>
</dbReference>
<dbReference type="PANTHER" id="PTHR42847:SF4">
    <property type="entry name" value="ALKANESULFONATE MONOOXYGENASE-RELATED"/>
    <property type="match status" value="1"/>
</dbReference>
<evidence type="ECO:0000259" key="5">
    <source>
        <dbReference type="Pfam" id="PF00296"/>
    </source>
</evidence>
<proteinExistence type="predicted"/>
<keyword evidence="1" id="KW-0285">Flavoprotein</keyword>
<organism evidence="6 7">
    <name type="scientific">Azospirillum oleiclasticum</name>
    <dbReference type="NCBI Taxonomy" id="2735135"/>
    <lineage>
        <taxon>Bacteria</taxon>
        <taxon>Pseudomonadati</taxon>
        <taxon>Pseudomonadota</taxon>
        <taxon>Alphaproteobacteria</taxon>
        <taxon>Rhodospirillales</taxon>
        <taxon>Azospirillaceae</taxon>
        <taxon>Azospirillum</taxon>
    </lineage>
</organism>
<name>A0ABX2TE14_9PROT</name>
<dbReference type="Gene3D" id="3.20.20.30">
    <property type="entry name" value="Luciferase-like domain"/>
    <property type="match status" value="1"/>
</dbReference>
<evidence type="ECO:0000313" key="7">
    <source>
        <dbReference type="Proteomes" id="UP000584642"/>
    </source>
</evidence>
<keyword evidence="4" id="KW-0503">Monooxygenase</keyword>
<keyword evidence="3" id="KW-0560">Oxidoreductase</keyword>
<dbReference type="SUPFAM" id="SSF51679">
    <property type="entry name" value="Bacterial luciferase-like"/>
    <property type="match status" value="1"/>
</dbReference>
<comment type="caution">
    <text evidence="6">The sequence shown here is derived from an EMBL/GenBank/DDBJ whole genome shotgun (WGS) entry which is preliminary data.</text>
</comment>
<dbReference type="Pfam" id="PF00296">
    <property type="entry name" value="Bac_luciferase"/>
    <property type="match status" value="1"/>
</dbReference>
<dbReference type="InterPro" id="IPR050172">
    <property type="entry name" value="SsuD_RutA_monooxygenase"/>
</dbReference>